<organism evidence="17 18">
    <name type="scientific">Marinicella pacifica</name>
    <dbReference type="NCBI Taxonomy" id="1171543"/>
    <lineage>
        <taxon>Bacteria</taxon>
        <taxon>Pseudomonadati</taxon>
        <taxon>Pseudomonadota</taxon>
        <taxon>Gammaproteobacteria</taxon>
        <taxon>Lysobacterales</taxon>
        <taxon>Marinicellaceae</taxon>
        <taxon>Marinicella</taxon>
    </lineage>
</organism>
<reference evidence="17" key="1">
    <citation type="journal article" date="2014" name="Int. J. Syst. Evol. Microbiol.">
        <title>Complete genome sequence of Corynebacterium casei LMG S-19264T (=DSM 44701T), isolated from a smear-ripened cheese.</title>
        <authorList>
            <consortium name="US DOE Joint Genome Institute (JGI-PGF)"/>
            <person name="Walter F."/>
            <person name="Albersmeier A."/>
            <person name="Kalinowski J."/>
            <person name="Ruckert C."/>
        </authorList>
    </citation>
    <scope>NUCLEOTIDE SEQUENCE</scope>
    <source>
        <strain evidence="17">CGMCC 1.12181</strain>
    </source>
</reference>
<dbReference type="EC" id="3.4.16.4" evidence="14"/>
<dbReference type="GO" id="GO:0005886">
    <property type="term" value="C:plasma membrane"/>
    <property type="evidence" value="ECO:0007669"/>
    <property type="project" value="UniProtKB-SubCell"/>
</dbReference>
<dbReference type="GO" id="GO:0071972">
    <property type="term" value="F:peptidoglycan L,D-transpeptidase activity"/>
    <property type="evidence" value="ECO:0007669"/>
    <property type="project" value="TreeGrafter"/>
</dbReference>
<evidence type="ECO:0000256" key="11">
    <source>
        <dbReference type="ARBA" id="ARBA00022989"/>
    </source>
</evidence>
<dbReference type="Gene3D" id="3.90.1310.10">
    <property type="entry name" value="Penicillin-binding protein 2a (Domain 2)"/>
    <property type="match status" value="1"/>
</dbReference>
<dbReference type="Pfam" id="PF03717">
    <property type="entry name" value="PBP_dimer"/>
    <property type="match status" value="1"/>
</dbReference>
<dbReference type="Proteomes" id="UP000605253">
    <property type="component" value="Unassembled WGS sequence"/>
</dbReference>
<dbReference type="InterPro" id="IPR001460">
    <property type="entry name" value="PCN-bd_Tpept"/>
</dbReference>
<evidence type="ECO:0000256" key="4">
    <source>
        <dbReference type="ARBA" id="ARBA00022519"/>
    </source>
</evidence>
<keyword evidence="5 14" id="KW-0121">Carboxypeptidase</keyword>
<reference evidence="17" key="2">
    <citation type="submission" date="2020-09" db="EMBL/GenBank/DDBJ databases">
        <authorList>
            <person name="Sun Q."/>
            <person name="Zhou Y."/>
        </authorList>
    </citation>
    <scope>NUCLEOTIDE SEQUENCE</scope>
    <source>
        <strain evidence="17">CGMCC 1.12181</strain>
    </source>
</reference>
<evidence type="ECO:0000256" key="14">
    <source>
        <dbReference type="HAMAP-Rule" id="MF_02081"/>
    </source>
</evidence>
<feature type="domain" description="Penicillin-binding protein dimerisation" evidence="16">
    <location>
        <begin position="62"/>
        <end position="232"/>
    </location>
</feature>
<evidence type="ECO:0000256" key="9">
    <source>
        <dbReference type="ARBA" id="ARBA00022960"/>
    </source>
</evidence>
<comment type="subcellular location">
    <subcellularLocation>
        <location evidence="14">Cell inner membrane</location>
        <topology evidence="14">Single-pass membrane protein</topology>
    </subcellularLocation>
    <subcellularLocation>
        <location evidence="2">Cell membrane</location>
    </subcellularLocation>
    <subcellularLocation>
        <location evidence="1">Membrane</location>
        <topology evidence="1">Single-pass membrane protein</topology>
    </subcellularLocation>
</comment>
<keyword evidence="9 14" id="KW-0133">Cell shape</keyword>
<dbReference type="InterPro" id="IPR050515">
    <property type="entry name" value="Beta-lactam/transpept"/>
</dbReference>
<dbReference type="GO" id="GO:0009002">
    <property type="term" value="F:serine-type D-Ala-D-Ala carboxypeptidase activity"/>
    <property type="evidence" value="ECO:0007669"/>
    <property type="project" value="UniProtKB-UniRule"/>
</dbReference>
<evidence type="ECO:0000256" key="13">
    <source>
        <dbReference type="ARBA" id="ARBA00023316"/>
    </source>
</evidence>
<name>A0A917FQB1_9GAMM</name>
<dbReference type="SUPFAM" id="SSF56601">
    <property type="entry name" value="beta-lactamase/transpeptidase-like"/>
    <property type="match status" value="1"/>
</dbReference>
<dbReference type="GO" id="GO:0008658">
    <property type="term" value="F:penicillin binding"/>
    <property type="evidence" value="ECO:0007669"/>
    <property type="project" value="UniProtKB-UniRule"/>
</dbReference>
<feature type="transmembrane region" description="Helical" evidence="14">
    <location>
        <begin position="20"/>
        <end position="39"/>
    </location>
</feature>
<comment type="function">
    <text evidence="14">Catalyzes cross-linking of the peptidoglycan cell wall.</text>
</comment>
<dbReference type="PANTHER" id="PTHR30627">
    <property type="entry name" value="PEPTIDOGLYCAN D,D-TRANSPEPTIDASE"/>
    <property type="match status" value="1"/>
</dbReference>
<keyword evidence="12 14" id="KW-0472">Membrane</keyword>
<evidence type="ECO:0000256" key="1">
    <source>
        <dbReference type="ARBA" id="ARBA00004167"/>
    </source>
</evidence>
<feature type="active site" description="Acyl-ester intermediate" evidence="14">
    <location>
        <position position="324"/>
    </location>
</feature>
<dbReference type="GO" id="GO:0008360">
    <property type="term" value="P:regulation of cell shape"/>
    <property type="evidence" value="ECO:0007669"/>
    <property type="project" value="UniProtKB-KW"/>
</dbReference>
<dbReference type="InterPro" id="IPR005311">
    <property type="entry name" value="PBP_dimer"/>
</dbReference>
<dbReference type="InterPro" id="IPR036138">
    <property type="entry name" value="PBP_dimer_sf"/>
</dbReference>
<dbReference type="InterPro" id="IPR012338">
    <property type="entry name" value="Beta-lactam/transpept-like"/>
</dbReference>
<evidence type="ECO:0000256" key="7">
    <source>
        <dbReference type="ARBA" id="ARBA00022692"/>
    </source>
</evidence>
<evidence type="ECO:0000256" key="12">
    <source>
        <dbReference type="ARBA" id="ARBA00023136"/>
    </source>
</evidence>
<comment type="caution">
    <text evidence="14">Lacks conserved residue(s) required for the propagation of feature annotation.</text>
</comment>
<keyword evidence="13 14" id="KW-0961">Cell wall biogenesis/degradation</keyword>
<dbReference type="GO" id="GO:0006508">
    <property type="term" value="P:proteolysis"/>
    <property type="evidence" value="ECO:0007669"/>
    <property type="project" value="UniProtKB-KW"/>
</dbReference>
<evidence type="ECO:0000256" key="3">
    <source>
        <dbReference type="ARBA" id="ARBA00022475"/>
    </source>
</evidence>
<dbReference type="GO" id="GO:0009252">
    <property type="term" value="P:peptidoglycan biosynthetic process"/>
    <property type="evidence" value="ECO:0007669"/>
    <property type="project" value="UniProtKB-UniRule"/>
</dbReference>
<dbReference type="PANTHER" id="PTHR30627:SF2">
    <property type="entry name" value="PEPTIDOGLYCAN D,D-TRANSPEPTIDASE MRDA"/>
    <property type="match status" value="1"/>
</dbReference>
<keyword evidence="3 14" id="KW-1003">Cell membrane</keyword>
<comment type="similarity">
    <text evidence="14">Belongs to the transpeptidase family. MrdA subfamily.</text>
</comment>
<feature type="domain" description="Penicillin-binding protein transpeptidase" evidence="15">
    <location>
        <begin position="265"/>
        <end position="593"/>
    </location>
</feature>
<evidence type="ECO:0000256" key="8">
    <source>
        <dbReference type="ARBA" id="ARBA00022801"/>
    </source>
</evidence>
<keyword evidence="18" id="KW-1185">Reference proteome</keyword>
<dbReference type="NCBIfam" id="TIGR03423">
    <property type="entry name" value="pbp2_mrdA"/>
    <property type="match status" value="1"/>
</dbReference>
<dbReference type="InterPro" id="IPR017790">
    <property type="entry name" value="Penicillin-binding_protein_2"/>
</dbReference>
<dbReference type="RefSeq" id="WP_188365067.1">
    <property type="nucleotide sequence ID" value="NZ_BAABJF010000002.1"/>
</dbReference>
<comment type="catalytic activity">
    <reaction evidence="14">
        <text>Preferential cleavage: (Ac)2-L-Lys-D-Ala-|-D-Ala. Also transpeptidation of peptidyl-alanyl moieties that are N-acyl substituents of D-alanine.</text>
        <dbReference type="EC" id="3.4.16.4"/>
    </reaction>
</comment>
<dbReference type="Pfam" id="PF00905">
    <property type="entry name" value="Transpeptidase"/>
    <property type="match status" value="1"/>
</dbReference>
<evidence type="ECO:0000256" key="10">
    <source>
        <dbReference type="ARBA" id="ARBA00022984"/>
    </source>
</evidence>
<accession>A0A917FQB1</accession>
<keyword evidence="10 14" id="KW-0573">Peptidoglycan synthesis</keyword>
<keyword evidence="4 14" id="KW-0997">Cell inner membrane</keyword>
<gene>
    <name evidence="17" type="primary">pbpA</name>
    <name evidence="14" type="synonym">mrdA</name>
    <name evidence="17" type="ORF">GCM10011365_14700</name>
</gene>
<dbReference type="GO" id="GO:0071555">
    <property type="term" value="P:cell wall organization"/>
    <property type="evidence" value="ECO:0007669"/>
    <property type="project" value="UniProtKB-KW"/>
</dbReference>
<dbReference type="EMBL" id="BMEO01000005">
    <property type="protein sequence ID" value="GGF94455.1"/>
    <property type="molecule type" value="Genomic_DNA"/>
</dbReference>
<keyword evidence="11 14" id="KW-1133">Transmembrane helix</keyword>
<evidence type="ECO:0000256" key="2">
    <source>
        <dbReference type="ARBA" id="ARBA00004236"/>
    </source>
</evidence>
<keyword evidence="8 14" id="KW-0378">Hydrolase</keyword>
<evidence type="ECO:0000256" key="5">
    <source>
        <dbReference type="ARBA" id="ARBA00022645"/>
    </source>
</evidence>
<dbReference type="AlphaFoldDB" id="A0A917FQB1"/>
<dbReference type="Gene3D" id="3.40.710.10">
    <property type="entry name" value="DD-peptidase/beta-lactamase superfamily"/>
    <property type="match status" value="1"/>
</dbReference>
<dbReference type="HAMAP" id="MF_02081">
    <property type="entry name" value="MrdA_transpept"/>
    <property type="match status" value="1"/>
</dbReference>
<dbReference type="Gene3D" id="3.30.1390.30">
    <property type="entry name" value="Penicillin-binding protein 2a, domain 3"/>
    <property type="match status" value="1"/>
</dbReference>
<keyword evidence="6 14" id="KW-0645">Protease</keyword>
<evidence type="ECO:0000259" key="15">
    <source>
        <dbReference type="Pfam" id="PF00905"/>
    </source>
</evidence>
<evidence type="ECO:0000313" key="17">
    <source>
        <dbReference type="EMBL" id="GGF94455.1"/>
    </source>
</evidence>
<evidence type="ECO:0000313" key="18">
    <source>
        <dbReference type="Proteomes" id="UP000605253"/>
    </source>
</evidence>
<dbReference type="SUPFAM" id="SSF56519">
    <property type="entry name" value="Penicillin binding protein dimerisation domain"/>
    <property type="match status" value="1"/>
</dbReference>
<proteinExistence type="inferred from homology"/>
<sequence>MATPLKQPHVERRIFQQRLWISVLIVVLCFALLLGRYFYLQVIQHGYYTELAEKNRIKRNRIKASRGLIYDRNGVLLADNVTAYRLLVTPEKAEDIEQQLNALNAIIPMTQQERADIQEALQYNPIFKPLIIKDKLSDQQVAAFAVRQHRFPGFHTEPYLIRQYRYPVVLSHVIGYVGKITEQSYLQADKQRYAADDYVGKTGLERFYEQQLHGQPGILQTVINARGKVLSKQIEAAPSNGQQLNLTLDLALQQAAYDAFGDNNGSAIAVNPNNGEILAMVSKPGFDSNLFINGISHEDYQNLITSPDNPLFNRSIKGGYEPGSTIKPYMALAGLYYKLIDRDYRYFSKGFFQLPGQDRKYHDWKRGGHGEVDVVNSLAESVNVFYYDLAHRLGIDRIHDFLRFFGFGRLTGIDISGEKQGILPSREWKRAFRNMVWFPGETVIAGIGQGYFVITPIQMAQALAIFAAKGEVNPLHLVQQEIMPEPIPLAIDPADWQLVHDGMVAVVNAPNGTGRAIRSEDYLIAGKSGTSQVYGKSEEDIYKKSEDLPKELRNHALFIAFAPADKPQIAVVVVAEHGSSGSKAAAPIAKKIIDAYLQPES</sequence>
<protein>
    <recommendedName>
        <fullName evidence="14">Peptidoglycan D,D-transpeptidase MrdA</fullName>
        <ecNumber evidence="14">3.4.16.4</ecNumber>
    </recommendedName>
    <alternativeName>
        <fullName evidence="14">Penicillin-binding protein 2</fullName>
        <shortName evidence="14">PBP-2</shortName>
    </alternativeName>
</protein>
<keyword evidence="7 14" id="KW-0812">Transmembrane</keyword>
<evidence type="ECO:0000259" key="16">
    <source>
        <dbReference type="Pfam" id="PF03717"/>
    </source>
</evidence>
<comment type="pathway">
    <text evidence="14">Cell wall biogenesis; peptidoglycan biosynthesis.</text>
</comment>
<comment type="caution">
    <text evidence="17">The sequence shown here is derived from an EMBL/GenBank/DDBJ whole genome shotgun (WGS) entry which is preliminary data.</text>
</comment>
<evidence type="ECO:0000256" key="6">
    <source>
        <dbReference type="ARBA" id="ARBA00022670"/>
    </source>
</evidence>